<proteinExistence type="predicted"/>
<dbReference type="EMBL" id="VSRR010002136">
    <property type="protein sequence ID" value="MPC29790.1"/>
    <property type="molecule type" value="Genomic_DNA"/>
</dbReference>
<dbReference type="Proteomes" id="UP000324222">
    <property type="component" value="Unassembled WGS sequence"/>
</dbReference>
<dbReference type="AlphaFoldDB" id="A0A5B7E6Y6"/>
<name>A0A5B7E6Y6_PORTR</name>
<accession>A0A5B7E6Y6</accession>
<protein>
    <submittedName>
        <fullName evidence="1">Uncharacterized protein</fullName>
    </submittedName>
</protein>
<evidence type="ECO:0000313" key="1">
    <source>
        <dbReference type="EMBL" id="MPC29790.1"/>
    </source>
</evidence>
<evidence type="ECO:0000313" key="2">
    <source>
        <dbReference type="Proteomes" id="UP000324222"/>
    </source>
</evidence>
<sequence length="113" mass="11450">MNGEGVSGGDVVVVVECCDGEVRGGCSGGGGEEEDVTLERVLTGGRHCVKAVECVGGDKALNMWPPTSEVAVSVTYGTGNCPCIKASSSTPLLLHHATVLVTFTTLQAALDAN</sequence>
<gene>
    <name evidence="1" type="ORF">E2C01_023039</name>
</gene>
<reference evidence="1 2" key="1">
    <citation type="submission" date="2019-05" db="EMBL/GenBank/DDBJ databases">
        <title>Another draft genome of Portunus trituberculatus and its Hox gene families provides insights of decapod evolution.</title>
        <authorList>
            <person name="Jeong J.-H."/>
            <person name="Song I."/>
            <person name="Kim S."/>
            <person name="Choi T."/>
            <person name="Kim D."/>
            <person name="Ryu S."/>
            <person name="Kim W."/>
        </authorList>
    </citation>
    <scope>NUCLEOTIDE SEQUENCE [LARGE SCALE GENOMIC DNA]</scope>
    <source>
        <tissue evidence="1">Muscle</tissue>
    </source>
</reference>
<keyword evidence="2" id="KW-1185">Reference proteome</keyword>
<comment type="caution">
    <text evidence="1">The sequence shown here is derived from an EMBL/GenBank/DDBJ whole genome shotgun (WGS) entry which is preliminary data.</text>
</comment>
<organism evidence="1 2">
    <name type="scientific">Portunus trituberculatus</name>
    <name type="common">Swimming crab</name>
    <name type="synonym">Neptunus trituberculatus</name>
    <dbReference type="NCBI Taxonomy" id="210409"/>
    <lineage>
        <taxon>Eukaryota</taxon>
        <taxon>Metazoa</taxon>
        <taxon>Ecdysozoa</taxon>
        <taxon>Arthropoda</taxon>
        <taxon>Crustacea</taxon>
        <taxon>Multicrustacea</taxon>
        <taxon>Malacostraca</taxon>
        <taxon>Eumalacostraca</taxon>
        <taxon>Eucarida</taxon>
        <taxon>Decapoda</taxon>
        <taxon>Pleocyemata</taxon>
        <taxon>Brachyura</taxon>
        <taxon>Eubrachyura</taxon>
        <taxon>Portunoidea</taxon>
        <taxon>Portunidae</taxon>
        <taxon>Portuninae</taxon>
        <taxon>Portunus</taxon>
    </lineage>
</organism>